<dbReference type="EMBL" id="BAABBM010000001">
    <property type="protein sequence ID" value="GAA3887790.1"/>
    <property type="molecule type" value="Genomic_DNA"/>
</dbReference>
<evidence type="ECO:0000313" key="1">
    <source>
        <dbReference type="EMBL" id="GAA3887790.1"/>
    </source>
</evidence>
<comment type="caution">
    <text evidence="1">The sequence shown here is derived from an EMBL/GenBank/DDBJ whole genome shotgun (WGS) entry which is preliminary data.</text>
</comment>
<sequence>MIAALGTLAFLATLWLLVVVGAAVLEESGGRIAAALKGNVQQDVAVPVRLRSRPRLQQPMRAKPRLRAAA</sequence>
<organism evidence="1 2">
    <name type="scientific">Sphingomonas limnosediminicola</name>
    <dbReference type="NCBI Taxonomy" id="940133"/>
    <lineage>
        <taxon>Bacteria</taxon>
        <taxon>Pseudomonadati</taxon>
        <taxon>Pseudomonadota</taxon>
        <taxon>Alphaproteobacteria</taxon>
        <taxon>Sphingomonadales</taxon>
        <taxon>Sphingomonadaceae</taxon>
        <taxon>Sphingomonas</taxon>
    </lineage>
</organism>
<reference evidence="2" key="1">
    <citation type="journal article" date="2019" name="Int. J. Syst. Evol. Microbiol.">
        <title>The Global Catalogue of Microorganisms (GCM) 10K type strain sequencing project: providing services to taxonomists for standard genome sequencing and annotation.</title>
        <authorList>
            <consortium name="The Broad Institute Genomics Platform"/>
            <consortium name="The Broad Institute Genome Sequencing Center for Infectious Disease"/>
            <person name="Wu L."/>
            <person name="Ma J."/>
        </authorList>
    </citation>
    <scope>NUCLEOTIDE SEQUENCE [LARGE SCALE GENOMIC DNA]</scope>
    <source>
        <strain evidence="2">JCM 17543</strain>
    </source>
</reference>
<dbReference type="RefSeq" id="WP_344697979.1">
    <property type="nucleotide sequence ID" value="NZ_BAABBM010000001.1"/>
</dbReference>
<gene>
    <name evidence="1" type="ORF">GCM10022276_03550</name>
</gene>
<name>A0ABP7KWJ2_9SPHN</name>
<protein>
    <submittedName>
        <fullName evidence="1">Uncharacterized protein</fullName>
    </submittedName>
</protein>
<accession>A0ABP7KWJ2</accession>
<proteinExistence type="predicted"/>
<evidence type="ECO:0000313" key="2">
    <source>
        <dbReference type="Proteomes" id="UP001500827"/>
    </source>
</evidence>
<keyword evidence="2" id="KW-1185">Reference proteome</keyword>
<dbReference type="Proteomes" id="UP001500827">
    <property type="component" value="Unassembled WGS sequence"/>
</dbReference>